<evidence type="ECO:0000256" key="10">
    <source>
        <dbReference type="SAM" id="MobiDB-lite"/>
    </source>
</evidence>
<dbReference type="CDD" id="cd00403">
    <property type="entry name" value="Ribosomal_L1"/>
    <property type="match status" value="1"/>
</dbReference>
<evidence type="ECO:0000256" key="7">
    <source>
        <dbReference type="ARBA" id="ARBA00025388"/>
    </source>
</evidence>
<dbReference type="AlphaFoldDB" id="R7QM01"/>
<comment type="function">
    <text evidence="7">Binds directly to 23S rRNA. Might be involved in E site tRNA release.</text>
</comment>
<dbReference type="SUPFAM" id="SSF56808">
    <property type="entry name" value="Ribosomal protein L1"/>
    <property type="match status" value="1"/>
</dbReference>
<dbReference type="InterPro" id="IPR016095">
    <property type="entry name" value="Ribosomal_uL1_3-a/b-sand"/>
</dbReference>
<dbReference type="GO" id="GO:0003735">
    <property type="term" value="F:structural constituent of ribosome"/>
    <property type="evidence" value="ECO:0007669"/>
    <property type="project" value="InterPro"/>
</dbReference>
<dbReference type="Pfam" id="PF00687">
    <property type="entry name" value="Ribosomal_L1"/>
    <property type="match status" value="1"/>
</dbReference>
<evidence type="ECO:0000256" key="2">
    <source>
        <dbReference type="ARBA" id="ARBA00011838"/>
    </source>
</evidence>
<dbReference type="PhylomeDB" id="R7QM01"/>
<name>R7QM01_CHOCR</name>
<keyword evidence="4" id="KW-0694">RNA-binding</keyword>
<dbReference type="NCBIfam" id="TIGR01169">
    <property type="entry name" value="rplA_bact"/>
    <property type="match status" value="1"/>
</dbReference>
<dbReference type="OMA" id="MYIASSM"/>
<evidence type="ECO:0000256" key="6">
    <source>
        <dbReference type="ARBA" id="ARBA00023274"/>
    </source>
</evidence>
<dbReference type="PANTHER" id="PTHR36427">
    <property type="entry name" value="54S RIBOSOMAL PROTEIN L1, MITOCHONDRIAL"/>
    <property type="match status" value="1"/>
</dbReference>
<dbReference type="EMBL" id="HG001969">
    <property type="protein sequence ID" value="CDF38813.1"/>
    <property type="molecule type" value="Genomic_DNA"/>
</dbReference>
<dbReference type="FunFam" id="3.40.50.790:FF:000001">
    <property type="entry name" value="50S ribosomal protein L1"/>
    <property type="match status" value="1"/>
</dbReference>
<evidence type="ECO:0000256" key="4">
    <source>
        <dbReference type="ARBA" id="ARBA00022884"/>
    </source>
</evidence>
<accession>R7QM01</accession>
<dbReference type="InterPro" id="IPR023674">
    <property type="entry name" value="Ribosomal_uL1-like"/>
</dbReference>
<dbReference type="GO" id="GO:0006412">
    <property type="term" value="P:translation"/>
    <property type="evidence" value="ECO:0007669"/>
    <property type="project" value="InterPro"/>
</dbReference>
<dbReference type="GO" id="GO:0015934">
    <property type="term" value="C:large ribosomal subunit"/>
    <property type="evidence" value="ECO:0007669"/>
    <property type="project" value="InterPro"/>
</dbReference>
<dbReference type="KEGG" id="ccp:CHC_T00001233001"/>
<keyword evidence="3" id="KW-0699">rRNA-binding</keyword>
<evidence type="ECO:0000313" key="12">
    <source>
        <dbReference type="Proteomes" id="UP000012073"/>
    </source>
</evidence>
<dbReference type="OrthoDB" id="1747252at2759"/>
<dbReference type="Gene3D" id="3.40.50.790">
    <property type="match status" value="1"/>
</dbReference>
<comment type="similarity">
    <text evidence="1">Belongs to the universal ribosomal protein uL1 family.</text>
</comment>
<dbReference type="PANTHER" id="PTHR36427:SF3">
    <property type="entry name" value="LARGE RIBOSOMAL SUBUNIT PROTEIN UL1M"/>
    <property type="match status" value="1"/>
</dbReference>
<organism evidence="11 12">
    <name type="scientific">Chondrus crispus</name>
    <name type="common">Carrageen Irish moss</name>
    <name type="synonym">Polymorpha crispa</name>
    <dbReference type="NCBI Taxonomy" id="2769"/>
    <lineage>
        <taxon>Eukaryota</taxon>
        <taxon>Rhodophyta</taxon>
        <taxon>Florideophyceae</taxon>
        <taxon>Rhodymeniophycidae</taxon>
        <taxon>Gigartinales</taxon>
        <taxon>Gigartinaceae</taxon>
        <taxon>Chondrus</taxon>
    </lineage>
</organism>
<feature type="compositionally biased region" description="Low complexity" evidence="10">
    <location>
        <begin position="17"/>
        <end position="45"/>
    </location>
</feature>
<keyword evidence="12" id="KW-1185">Reference proteome</keyword>
<dbReference type="GeneID" id="17326437"/>
<protein>
    <recommendedName>
        <fullName evidence="8">Large ribosomal subunit protein uL1c</fullName>
    </recommendedName>
    <alternativeName>
        <fullName evidence="9">50S ribosomal protein L1, chloroplastic</fullName>
    </alternativeName>
</protein>
<keyword evidence="6" id="KW-0687">Ribonucleoprotein</keyword>
<dbReference type="Proteomes" id="UP000012073">
    <property type="component" value="Unassembled WGS sequence"/>
</dbReference>
<dbReference type="InterPro" id="IPR005878">
    <property type="entry name" value="Ribosom_uL1_bac-type"/>
</dbReference>
<dbReference type="Gene3D" id="3.30.190.20">
    <property type="match status" value="1"/>
</dbReference>
<comment type="subunit">
    <text evidence="2">Part of the 50S ribosomal subunit.</text>
</comment>
<dbReference type="InterPro" id="IPR028364">
    <property type="entry name" value="Ribosomal_uL1/biogenesis"/>
</dbReference>
<keyword evidence="5" id="KW-0689">Ribosomal protein</keyword>
<feature type="region of interest" description="Disordered" evidence="10">
    <location>
        <begin position="17"/>
        <end position="76"/>
    </location>
</feature>
<dbReference type="Gramene" id="CDF38813">
    <property type="protein sequence ID" value="CDF38813"/>
    <property type="gene ID" value="CHC_T00001233001"/>
</dbReference>
<evidence type="ECO:0000256" key="3">
    <source>
        <dbReference type="ARBA" id="ARBA00022730"/>
    </source>
</evidence>
<dbReference type="RefSeq" id="XP_005718718.1">
    <property type="nucleotide sequence ID" value="XM_005718661.1"/>
</dbReference>
<evidence type="ECO:0000313" key="11">
    <source>
        <dbReference type="EMBL" id="CDF38813.1"/>
    </source>
</evidence>
<reference evidence="12" key="1">
    <citation type="journal article" date="2013" name="Proc. Natl. Acad. Sci. U.S.A.">
        <title>Genome structure and metabolic features in the red seaweed Chondrus crispus shed light on evolution of the Archaeplastida.</title>
        <authorList>
            <person name="Collen J."/>
            <person name="Porcel B."/>
            <person name="Carre W."/>
            <person name="Ball S.G."/>
            <person name="Chaparro C."/>
            <person name="Tonon T."/>
            <person name="Barbeyron T."/>
            <person name="Michel G."/>
            <person name="Noel B."/>
            <person name="Valentin K."/>
            <person name="Elias M."/>
            <person name="Artiguenave F."/>
            <person name="Arun A."/>
            <person name="Aury J.M."/>
            <person name="Barbosa-Neto J.F."/>
            <person name="Bothwell J.H."/>
            <person name="Bouget F.Y."/>
            <person name="Brillet L."/>
            <person name="Cabello-Hurtado F."/>
            <person name="Capella-Gutierrez S."/>
            <person name="Charrier B."/>
            <person name="Cladiere L."/>
            <person name="Cock J.M."/>
            <person name="Coelho S.M."/>
            <person name="Colleoni C."/>
            <person name="Czjzek M."/>
            <person name="Da Silva C."/>
            <person name="Delage L."/>
            <person name="Denoeud F."/>
            <person name="Deschamps P."/>
            <person name="Dittami S.M."/>
            <person name="Gabaldon T."/>
            <person name="Gachon C.M."/>
            <person name="Groisillier A."/>
            <person name="Herve C."/>
            <person name="Jabbari K."/>
            <person name="Katinka M."/>
            <person name="Kloareg B."/>
            <person name="Kowalczyk N."/>
            <person name="Labadie K."/>
            <person name="Leblanc C."/>
            <person name="Lopez P.J."/>
            <person name="McLachlan D.H."/>
            <person name="Meslet-Cladiere L."/>
            <person name="Moustafa A."/>
            <person name="Nehr Z."/>
            <person name="Nyvall Collen P."/>
            <person name="Panaud O."/>
            <person name="Partensky F."/>
            <person name="Poulain J."/>
            <person name="Rensing S.A."/>
            <person name="Rousvoal S."/>
            <person name="Samson G."/>
            <person name="Symeonidi A."/>
            <person name="Weissenbach J."/>
            <person name="Zambounis A."/>
            <person name="Wincker P."/>
            <person name="Boyen C."/>
        </authorList>
    </citation>
    <scope>NUCLEOTIDE SEQUENCE [LARGE SCALE GENOMIC DNA]</scope>
    <source>
        <strain evidence="12">cv. Stackhouse</strain>
    </source>
</reference>
<sequence>MLRHLAARFAFPARASPRAGAAPGALSSALRRRSSVSAEPPGGAAAPPPPPSAPSRWQRLKRKRRAERTPANRTAYRFDRAAPAPLPAALAHVRAAAWAAFDESLELVLRLNIDPRKAAENIRGAALLPHGTGRPARVAAFAEGIDADAARAAGADRVGADDLVAQIAADRAKSLKGFHACVAVPELLPTVAARVGMLLGPKGLMPAKKDGTVGPDVAQIVTRLKSGQIRFRTDRAGNVHLIVGKLSFADHLLIDNVCAATAAIMDARPHTVKKKYLEKAFLCSSMGPSVKLDLVQLARAVNDHRG</sequence>
<evidence type="ECO:0000256" key="9">
    <source>
        <dbReference type="ARBA" id="ARBA00035426"/>
    </source>
</evidence>
<evidence type="ECO:0000256" key="8">
    <source>
        <dbReference type="ARBA" id="ARBA00035205"/>
    </source>
</evidence>
<dbReference type="STRING" id="2769.R7QM01"/>
<evidence type="ECO:0000256" key="5">
    <source>
        <dbReference type="ARBA" id="ARBA00022980"/>
    </source>
</evidence>
<proteinExistence type="inferred from homology"/>
<dbReference type="GO" id="GO:0019843">
    <property type="term" value="F:rRNA binding"/>
    <property type="evidence" value="ECO:0007669"/>
    <property type="project" value="UniProtKB-KW"/>
</dbReference>
<gene>
    <name evidence="11" type="ORF">CHC_T00001233001</name>
</gene>
<evidence type="ECO:0000256" key="1">
    <source>
        <dbReference type="ARBA" id="ARBA00010531"/>
    </source>
</evidence>